<protein>
    <submittedName>
        <fullName evidence="1">Uncharacterized protein</fullName>
    </submittedName>
</protein>
<dbReference type="HOGENOM" id="CLU_2885999_0_0_1"/>
<proteinExistence type="predicted"/>
<evidence type="ECO:0000313" key="1">
    <source>
        <dbReference type="EMBL" id="KIK50218.1"/>
    </source>
</evidence>
<keyword evidence="2" id="KW-1185">Reference proteome</keyword>
<dbReference type="Proteomes" id="UP000053593">
    <property type="component" value="Unassembled WGS sequence"/>
</dbReference>
<reference evidence="1 2" key="1">
    <citation type="submission" date="2014-04" db="EMBL/GenBank/DDBJ databases">
        <title>Evolutionary Origins and Diversification of the Mycorrhizal Mutualists.</title>
        <authorList>
            <consortium name="DOE Joint Genome Institute"/>
            <consortium name="Mycorrhizal Genomics Consortium"/>
            <person name="Kohler A."/>
            <person name="Kuo A."/>
            <person name="Nagy L.G."/>
            <person name="Floudas D."/>
            <person name="Copeland A."/>
            <person name="Barry K.W."/>
            <person name="Cichocki N."/>
            <person name="Veneault-Fourrey C."/>
            <person name="LaButti K."/>
            <person name="Lindquist E.A."/>
            <person name="Lipzen A."/>
            <person name="Lundell T."/>
            <person name="Morin E."/>
            <person name="Murat C."/>
            <person name="Riley R."/>
            <person name="Ohm R."/>
            <person name="Sun H."/>
            <person name="Tunlid A."/>
            <person name="Henrissat B."/>
            <person name="Grigoriev I.V."/>
            <person name="Hibbett D.S."/>
            <person name="Martin F."/>
        </authorList>
    </citation>
    <scope>NUCLEOTIDE SEQUENCE [LARGE SCALE GENOMIC DNA]</scope>
    <source>
        <strain evidence="1 2">FD-317 M1</strain>
    </source>
</reference>
<gene>
    <name evidence="1" type="ORF">GYMLUDRAFT_253168</name>
</gene>
<evidence type="ECO:0000313" key="2">
    <source>
        <dbReference type="Proteomes" id="UP000053593"/>
    </source>
</evidence>
<dbReference type="EMBL" id="KN834918">
    <property type="protein sequence ID" value="KIK50218.1"/>
    <property type="molecule type" value="Genomic_DNA"/>
</dbReference>
<name>A0A0D0C667_9AGAR</name>
<dbReference type="AlphaFoldDB" id="A0A0D0C667"/>
<organism evidence="1 2">
    <name type="scientific">Collybiopsis luxurians FD-317 M1</name>
    <dbReference type="NCBI Taxonomy" id="944289"/>
    <lineage>
        <taxon>Eukaryota</taxon>
        <taxon>Fungi</taxon>
        <taxon>Dikarya</taxon>
        <taxon>Basidiomycota</taxon>
        <taxon>Agaricomycotina</taxon>
        <taxon>Agaricomycetes</taxon>
        <taxon>Agaricomycetidae</taxon>
        <taxon>Agaricales</taxon>
        <taxon>Marasmiineae</taxon>
        <taxon>Omphalotaceae</taxon>
        <taxon>Collybiopsis</taxon>
        <taxon>Collybiopsis luxurians</taxon>
    </lineage>
</organism>
<accession>A0A0D0C667</accession>
<sequence length="63" mass="6797">MSYSGIRWAREADEETDIVASKIKTHPSGITQTMQEVGQGLESEIKMASMLNGSTPSEATLPV</sequence>